<gene>
    <name evidence="1" type="ORF">F4827_002396</name>
</gene>
<keyword evidence="2" id="KW-1185">Reference proteome</keyword>
<sequence length="111" mass="11836">MPANATDLPIVSANTSAWNQAVSAIKTGGKTNFRVASSDDAEAMLQQAKPGIELKPTYTGCPYKKGYEHHPNEAGTVNAPQNNLPHIKWKDWGAGKKAGGAGHIFYGDQND</sequence>
<protein>
    <submittedName>
        <fullName evidence="1">Uncharacterized protein</fullName>
    </submittedName>
</protein>
<name>A0A7W9TWD6_9BURK</name>
<comment type="caution">
    <text evidence="1">The sequence shown here is derived from an EMBL/GenBank/DDBJ whole genome shotgun (WGS) entry which is preliminary data.</text>
</comment>
<evidence type="ECO:0000313" key="1">
    <source>
        <dbReference type="EMBL" id="MBB6102544.1"/>
    </source>
</evidence>
<evidence type="ECO:0000313" key="2">
    <source>
        <dbReference type="Proteomes" id="UP000571554"/>
    </source>
</evidence>
<dbReference type="RefSeq" id="WP_183724118.1">
    <property type="nucleotide sequence ID" value="NZ_JACHBW010000006.1"/>
</dbReference>
<dbReference type="AlphaFoldDB" id="A0A7W9TWD6"/>
<organism evidence="1 2">
    <name type="scientific">Paraburkholderia bannensis</name>
    <dbReference type="NCBI Taxonomy" id="765414"/>
    <lineage>
        <taxon>Bacteria</taxon>
        <taxon>Pseudomonadati</taxon>
        <taxon>Pseudomonadota</taxon>
        <taxon>Betaproteobacteria</taxon>
        <taxon>Burkholderiales</taxon>
        <taxon>Burkholderiaceae</taxon>
        <taxon>Paraburkholderia</taxon>
    </lineage>
</organism>
<reference evidence="1 2" key="1">
    <citation type="submission" date="2020-08" db="EMBL/GenBank/DDBJ databases">
        <title>Above-ground endophytic microbial communities from plants in different locations in the United States.</title>
        <authorList>
            <person name="Frank C."/>
        </authorList>
    </citation>
    <scope>NUCLEOTIDE SEQUENCE [LARGE SCALE GENOMIC DNA]</scope>
    <source>
        <strain evidence="1 2">WP4_2_2</strain>
    </source>
</reference>
<proteinExistence type="predicted"/>
<dbReference type="EMBL" id="JACHBW010000006">
    <property type="protein sequence ID" value="MBB6102544.1"/>
    <property type="molecule type" value="Genomic_DNA"/>
</dbReference>
<dbReference type="Proteomes" id="UP000571554">
    <property type="component" value="Unassembled WGS sequence"/>
</dbReference>
<accession>A0A7W9TWD6</accession>